<accession>A0A2P2L4Q2</accession>
<organism evidence="1">
    <name type="scientific">Rhizophora mucronata</name>
    <name type="common">Asiatic mangrove</name>
    <dbReference type="NCBI Taxonomy" id="61149"/>
    <lineage>
        <taxon>Eukaryota</taxon>
        <taxon>Viridiplantae</taxon>
        <taxon>Streptophyta</taxon>
        <taxon>Embryophyta</taxon>
        <taxon>Tracheophyta</taxon>
        <taxon>Spermatophyta</taxon>
        <taxon>Magnoliopsida</taxon>
        <taxon>eudicotyledons</taxon>
        <taxon>Gunneridae</taxon>
        <taxon>Pentapetalae</taxon>
        <taxon>rosids</taxon>
        <taxon>fabids</taxon>
        <taxon>Malpighiales</taxon>
        <taxon>Rhizophoraceae</taxon>
        <taxon>Rhizophora</taxon>
    </lineage>
</organism>
<proteinExistence type="predicted"/>
<sequence length="116" mass="12789">MASPDLDSPWLSPAGESVGVYFNIYIDEQDSADALQVLETPAASVSYNHNIPKPPPLPDKTFMKASQCKRISGCCSVLKETKDMWDRLFMEGYNADVYVITKCQSCIPAHSNVLVS</sequence>
<name>A0A2P2L4Q2_RHIMU</name>
<dbReference type="EMBL" id="GGEC01032482">
    <property type="protein sequence ID" value="MBX12966.1"/>
    <property type="molecule type" value="Transcribed_RNA"/>
</dbReference>
<dbReference type="AlphaFoldDB" id="A0A2P2L4Q2"/>
<protein>
    <submittedName>
        <fullName evidence="1">Uncharacterized protein</fullName>
    </submittedName>
</protein>
<evidence type="ECO:0000313" key="1">
    <source>
        <dbReference type="EMBL" id="MBX12965.1"/>
    </source>
</evidence>
<reference evidence="1" key="1">
    <citation type="submission" date="2018-02" db="EMBL/GenBank/DDBJ databases">
        <title>Rhizophora mucronata_Transcriptome.</title>
        <authorList>
            <person name="Meera S.P."/>
            <person name="Sreeshan A."/>
            <person name="Augustine A."/>
        </authorList>
    </citation>
    <scope>NUCLEOTIDE SEQUENCE</scope>
    <source>
        <tissue evidence="1">Leaf</tissue>
    </source>
</reference>
<dbReference type="EMBL" id="GGEC01032481">
    <property type="protein sequence ID" value="MBX12965.1"/>
    <property type="molecule type" value="Transcribed_RNA"/>
</dbReference>